<organism evidence="4 5">
    <name type="scientific">Mobilicoccus caccae</name>
    <dbReference type="NCBI Taxonomy" id="1859295"/>
    <lineage>
        <taxon>Bacteria</taxon>
        <taxon>Bacillati</taxon>
        <taxon>Actinomycetota</taxon>
        <taxon>Actinomycetes</taxon>
        <taxon>Micrococcales</taxon>
        <taxon>Dermatophilaceae</taxon>
        <taxon>Mobilicoccus</taxon>
    </lineage>
</organism>
<accession>A0ABQ6IKQ2</accession>
<proteinExistence type="predicted"/>
<dbReference type="InterPro" id="IPR047589">
    <property type="entry name" value="DUF11_rpt"/>
</dbReference>
<evidence type="ECO:0000313" key="4">
    <source>
        <dbReference type="EMBL" id="GMA38016.1"/>
    </source>
</evidence>
<feature type="domain" description="DUF11" evidence="2">
    <location>
        <begin position="1283"/>
        <end position="1400"/>
    </location>
</feature>
<feature type="domain" description="DUF7507" evidence="3">
    <location>
        <begin position="929"/>
        <end position="1033"/>
    </location>
</feature>
<dbReference type="Pfam" id="PF24346">
    <property type="entry name" value="DUF7507"/>
    <property type="match status" value="11"/>
</dbReference>
<protein>
    <recommendedName>
        <fullName evidence="6">Repeat protein (TIGR01451 family)</fullName>
    </recommendedName>
</protein>
<feature type="compositionally biased region" description="Low complexity" evidence="1">
    <location>
        <begin position="62"/>
        <end position="71"/>
    </location>
</feature>
<name>A0ABQ6IKQ2_9MICO</name>
<dbReference type="InterPro" id="IPR001434">
    <property type="entry name" value="OmcB-like_DUF11"/>
</dbReference>
<feature type="domain" description="DUF7507" evidence="3">
    <location>
        <begin position="1161"/>
        <end position="1260"/>
    </location>
</feature>
<dbReference type="EMBL" id="BSUO01000001">
    <property type="protein sequence ID" value="GMA38016.1"/>
    <property type="molecule type" value="Genomic_DNA"/>
</dbReference>
<gene>
    <name evidence="4" type="ORF">GCM10025883_00610</name>
</gene>
<feature type="compositionally biased region" description="Low complexity" evidence="1">
    <location>
        <begin position="1613"/>
        <end position="1626"/>
    </location>
</feature>
<evidence type="ECO:0000259" key="3">
    <source>
        <dbReference type="Pfam" id="PF24346"/>
    </source>
</evidence>
<feature type="compositionally biased region" description="Polar residues" evidence="1">
    <location>
        <begin position="1391"/>
        <end position="1401"/>
    </location>
</feature>
<dbReference type="InterPro" id="IPR051172">
    <property type="entry name" value="Chlamydia_OmcB"/>
</dbReference>
<dbReference type="PANTHER" id="PTHR34819:SF3">
    <property type="entry name" value="CELL SURFACE PROTEIN"/>
    <property type="match status" value="1"/>
</dbReference>
<evidence type="ECO:0000256" key="1">
    <source>
        <dbReference type="SAM" id="MobiDB-lite"/>
    </source>
</evidence>
<feature type="region of interest" description="Disordered" evidence="1">
    <location>
        <begin position="49"/>
        <end position="71"/>
    </location>
</feature>
<dbReference type="PANTHER" id="PTHR34819">
    <property type="entry name" value="LARGE CYSTEINE-RICH PERIPLASMIC PROTEIN OMCB"/>
    <property type="match status" value="1"/>
</dbReference>
<dbReference type="Proteomes" id="UP001157126">
    <property type="component" value="Unassembled WGS sequence"/>
</dbReference>
<evidence type="ECO:0008006" key="6">
    <source>
        <dbReference type="Google" id="ProtNLM"/>
    </source>
</evidence>
<feature type="domain" description="DUF7507" evidence="3">
    <location>
        <begin position="1410"/>
        <end position="1505"/>
    </location>
</feature>
<dbReference type="InterPro" id="IPR055354">
    <property type="entry name" value="DUF7507"/>
</dbReference>
<feature type="domain" description="DUF7507" evidence="3">
    <location>
        <begin position="235"/>
        <end position="322"/>
    </location>
</feature>
<feature type="domain" description="DUF7507" evidence="3">
    <location>
        <begin position="1540"/>
        <end position="1625"/>
    </location>
</feature>
<feature type="domain" description="DUF7507" evidence="3">
    <location>
        <begin position="341"/>
        <end position="440"/>
    </location>
</feature>
<evidence type="ECO:0000313" key="5">
    <source>
        <dbReference type="Proteomes" id="UP001157126"/>
    </source>
</evidence>
<keyword evidence="5" id="KW-1185">Reference proteome</keyword>
<feature type="domain" description="DUF7507" evidence="3">
    <location>
        <begin position="1046"/>
        <end position="1146"/>
    </location>
</feature>
<feature type="domain" description="DUF7507" evidence="3">
    <location>
        <begin position="707"/>
        <end position="790"/>
    </location>
</feature>
<feature type="domain" description="DUF7507" evidence="3">
    <location>
        <begin position="460"/>
        <end position="563"/>
    </location>
</feature>
<feature type="region of interest" description="Disordered" evidence="1">
    <location>
        <begin position="1613"/>
        <end position="1635"/>
    </location>
</feature>
<dbReference type="NCBIfam" id="TIGR01451">
    <property type="entry name" value="B_ant_repeat"/>
    <property type="match status" value="9"/>
</dbReference>
<dbReference type="Gene3D" id="2.60.40.10">
    <property type="entry name" value="Immunoglobulins"/>
    <property type="match status" value="1"/>
</dbReference>
<reference evidence="5" key="1">
    <citation type="journal article" date="2019" name="Int. J. Syst. Evol. Microbiol.">
        <title>The Global Catalogue of Microorganisms (GCM) 10K type strain sequencing project: providing services to taxonomists for standard genome sequencing and annotation.</title>
        <authorList>
            <consortium name="The Broad Institute Genomics Platform"/>
            <consortium name="The Broad Institute Genome Sequencing Center for Infectious Disease"/>
            <person name="Wu L."/>
            <person name="Ma J."/>
        </authorList>
    </citation>
    <scope>NUCLEOTIDE SEQUENCE [LARGE SCALE GENOMIC DNA]</scope>
    <source>
        <strain evidence="5">NBRC 113072</strain>
    </source>
</reference>
<sequence length="1671" mass="165757">MAVTDPLLSGVTCTDTTLAPGSSTQCTGVGAHTITDADQQAGAVRNTATAMATSDGPPPTPATASTSTPVAPVGKLQVKKTMGVTSAIDPVTGQASVGYSVTVSNVGGSPIGYGALVDTPGFAPELVIDSATWTGPTSGSDQGAGPYTLSPGGTLAQGASITYAVRITFHYAGTGAVTACTSGHGGGLYNSVTLAKAREIDPAVDATGGAACATAPAAPSTGLTLKKEVVSVVDTDGNNRTNPGDTITYRFVVTNTGSTVVNSLGIQDELLAAAGVPVTCQTTTLAPGGTTTCSSGVYTVTTADLYSGAVTNTATATGAAPFLGAVTRGESSIATKVTTAGLRLTKTAGTITDQDGNGPDRGDTVEFTFTVKNTGTTALSDVAVTDPRIGGGGTAVCTIATLAAKDEHTCAKVTYTLTQADVDAGTVTNTASVTGVPADKGTAPVASASAEVSITPALGSLTVVKSAGGIADANLSGRPDAGDTITYSFVVTNAGAQTVRAVTISDPKITSAPITCGAGSLSPGASTSCTATYTLTQTDYDSPGTVVNTATATATTSVGGEVTGSSKAVITDLKATAHLSVDLRAPATVPGAKVGDTVTFTVVVTNDGTQTVNGITADLPGTSGLTCSTPVSLEPGRSATCTATYVLTQADVDAGQITRSGTITSTDPVVTVTDVATTQLQPTASVALSKEVVLDAAGKSVTDTDGNGTDLGDTIRYRFTVTNTGTTTLAPVTITDAKLGISAMTCASTLAPGANATCEPAEPYRLQQPDVDLNTVVNGARADGTTLLGTAAAPGADSVTVVYDPVVAPAKFDLEKVAGTVADANGTGRQDADDTVTYTFRITNTGPLTIHGMTISDPLLGSALTCGTSIGPGVTAVCTSPTPYRLSQADIDAGEVVNTATVSGLDPKDRPVTVGERSDTATLALSPSSSVELRKTASAITDVDGNGPDAGDTIRYSFEARNTGAVTLAPVTVTDSKLGLDGAACVTSLAPGASAPCAVTPTYTLTQTDVDNRRIDNTATITATDATGRQVQADSSATVPITNVGAIALTKTAGGVKDLDDNGPDVGDTIGYTFTITNISNVTLETITLTDTKLTGLSCPATRLAPRGATTRTANSYVLTQAEVDAGRVDNAANVSAVAPGGTAVVADATETVTFTARASVALTKVMSQTTDVNDNGVTDPGDTLTYTITARNDGAVTLQTWTVTDPTLTGMSCDTGPIGPGLTKVCTGTYTVTTADQRAGRHDNTADVQAVAAGNRAVSASATASTRVATEANVDVVKSAGTVTEVDPVTGRASATYTVRVVNSGGTPAPYVLTDTPAFPATVTIDGVTWTGPTEGQASTAGPWELGNGTVGGESTHEYVVTVRFHYSGTPSGEPGLLTNTASLAGDQEQGPSANNTVSPSAPGAPSATLSMTKTVAGTNDADDDGRVSAGDTVTYSFDVVNTGTLQVTGLVVNDPGVQVTCPATTLAPKARTTCASTARTVTAGDVAAQAVTNTAAETATPPATWAGAQPSSTATATLPITTAGLTVTTSHAAPADANGNGRLDAGDTVAYSFTVTNTGSTTLSDVTVADSRLGIAPFVCASSLARSSATCTASAAYVLTQTDIDAGDVTTTTTTATGTPADGGVRPSAGDEDTLTLTGIAPALTLTKTSNGIGDTDKSGGANAGDTIT</sequence>
<feature type="domain" description="DUF7507" evidence="3">
    <location>
        <begin position="824"/>
        <end position="913"/>
    </location>
</feature>
<dbReference type="InterPro" id="IPR013783">
    <property type="entry name" value="Ig-like_fold"/>
</dbReference>
<evidence type="ECO:0000259" key="2">
    <source>
        <dbReference type="Pfam" id="PF01345"/>
    </source>
</evidence>
<feature type="region of interest" description="Disordered" evidence="1">
    <location>
        <begin position="1371"/>
        <end position="1410"/>
    </location>
</feature>
<comment type="caution">
    <text evidence="4">The sequence shown here is derived from an EMBL/GenBank/DDBJ whole genome shotgun (WGS) entry which is preliminary data.</text>
</comment>
<feature type="domain" description="DUF7507" evidence="3">
    <location>
        <begin position="591"/>
        <end position="669"/>
    </location>
</feature>
<dbReference type="RefSeq" id="WP_284302111.1">
    <property type="nucleotide sequence ID" value="NZ_BSUO01000001.1"/>
</dbReference>
<dbReference type="Pfam" id="PF01345">
    <property type="entry name" value="DUF11"/>
    <property type="match status" value="1"/>
</dbReference>